<proteinExistence type="predicted"/>
<dbReference type="EMBL" id="AP008208">
    <property type="protein sequence ID" value="BAH91786.1"/>
    <property type="molecule type" value="Genomic_DNA"/>
</dbReference>
<name>C7IYC2_ORYSJ</name>
<sequence length="57" mass="6708">MFPNFGLMWLRLLETSILLKGWRKRCCANLHHNIQAMRRHTGFCGLCLIRASCTKLF</sequence>
<dbReference type="Proteomes" id="UP000000763">
    <property type="component" value="Chromosome 2"/>
</dbReference>
<evidence type="ECO:0000313" key="2">
    <source>
        <dbReference type="Proteomes" id="UP000000763"/>
    </source>
</evidence>
<dbReference type="KEGG" id="dosa:Os02g0598800"/>
<protein>
    <submittedName>
        <fullName evidence="1">Os02g0598800 protein</fullName>
    </submittedName>
</protein>
<reference evidence="2" key="2">
    <citation type="journal article" date="2008" name="Nucleic Acids Res.">
        <title>The rice annotation project database (RAP-DB): 2008 update.</title>
        <authorList>
            <consortium name="The rice annotation project (RAP)"/>
        </authorList>
    </citation>
    <scope>GENOME REANNOTATION</scope>
    <source>
        <strain evidence="2">cv. Nipponbare</strain>
    </source>
</reference>
<evidence type="ECO:0000313" key="1">
    <source>
        <dbReference type="EMBL" id="BAH91786.1"/>
    </source>
</evidence>
<organism evidence="1 2">
    <name type="scientific">Oryza sativa subsp. japonica</name>
    <name type="common">Rice</name>
    <dbReference type="NCBI Taxonomy" id="39947"/>
    <lineage>
        <taxon>Eukaryota</taxon>
        <taxon>Viridiplantae</taxon>
        <taxon>Streptophyta</taxon>
        <taxon>Embryophyta</taxon>
        <taxon>Tracheophyta</taxon>
        <taxon>Spermatophyta</taxon>
        <taxon>Magnoliopsida</taxon>
        <taxon>Liliopsida</taxon>
        <taxon>Poales</taxon>
        <taxon>Poaceae</taxon>
        <taxon>BOP clade</taxon>
        <taxon>Oryzoideae</taxon>
        <taxon>Oryzeae</taxon>
        <taxon>Oryzinae</taxon>
        <taxon>Oryza</taxon>
        <taxon>Oryza sativa</taxon>
    </lineage>
</organism>
<reference evidence="1 2" key="1">
    <citation type="journal article" date="2005" name="Nature">
        <title>The map-based sequence of the rice genome.</title>
        <authorList>
            <consortium name="International rice genome sequencing project (IRGSP)"/>
            <person name="Matsumoto T."/>
            <person name="Wu J."/>
            <person name="Kanamori H."/>
            <person name="Katayose Y."/>
            <person name="Fujisawa M."/>
            <person name="Namiki N."/>
            <person name="Mizuno H."/>
            <person name="Yamamoto K."/>
            <person name="Antonio B.A."/>
            <person name="Baba T."/>
            <person name="Sakata K."/>
            <person name="Nagamura Y."/>
            <person name="Aoki H."/>
            <person name="Arikawa K."/>
            <person name="Arita K."/>
            <person name="Bito T."/>
            <person name="Chiden Y."/>
            <person name="Fujitsuka N."/>
            <person name="Fukunaka R."/>
            <person name="Hamada M."/>
            <person name="Harada C."/>
            <person name="Hayashi A."/>
            <person name="Hijishita S."/>
            <person name="Honda M."/>
            <person name="Hosokawa S."/>
            <person name="Ichikawa Y."/>
            <person name="Idonuma A."/>
            <person name="Iijima M."/>
            <person name="Ikeda M."/>
            <person name="Ikeno M."/>
            <person name="Ito K."/>
            <person name="Ito S."/>
            <person name="Ito T."/>
            <person name="Ito Y."/>
            <person name="Ito Y."/>
            <person name="Iwabuchi A."/>
            <person name="Kamiya K."/>
            <person name="Karasawa W."/>
            <person name="Kurita K."/>
            <person name="Katagiri S."/>
            <person name="Kikuta A."/>
            <person name="Kobayashi H."/>
            <person name="Kobayashi N."/>
            <person name="Machita K."/>
            <person name="Maehara T."/>
            <person name="Masukawa M."/>
            <person name="Mizubayashi T."/>
            <person name="Mukai Y."/>
            <person name="Nagasaki H."/>
            <person name="Nagata Y."/>
            <person name="Naito S."/>
            <person name="Nakashima M."/>
            <person name="Nakama Y."/>
            <person name="Nakamichi Y."/>
            <person name="Nakamura M."/>
            <person name="Meguro A."/>
            <person name="Negishi M."/>
            <person name="Ohta I."/>
            <person name="Ohta T."/>
            <person name="Okamoto M."/>
            <person name="Ono N."/>
            <person name="Saji S."/>
            <person name="Sakaguchi M."/>
            <person name="Sakai K."/>
            <person name="Shibata M."/>
            <person name="Shimokawa T."/>
            <person name="Song J."/>
            <person name="Takazaki Y."/>
            <person name="Terasawa K."/>
            <person name="Tsugane M."/>
            <person name="Tsuji K."/>
            <person name="Ueda S."/>
            <person name="Waki K."/>
            <person name="Yamagata H."/>
            <person name="Yamamoto M."/>
            <person name="Yamamoto S."/>
            <person name="Yamane H."/>
            <person name="Yoshiki S."/>
            <person name="Yoshihara R."/>
            <person name="Yukawa K."/>
            <person name="Zhong H."/>
            <person name="Yano M."/>
            <person name="Yuan Q."/>
            <person name="Ouyang S."/>
            <person name="Liu J."/>
            <person name="Jones K.M."/>
            <person name="Gansberger K."/>
            <person name="Moffat K."/>
            <person name="Hill J."/>
            <person name="Bera J."/>
            <person name="Fadrosh D."/>
            <person name="Jin S."/>
            <person name="Johri S."/>
            <person name="Kim M."/>
            <person name="Overton L."/>
            <person name="Reardon M."/>
            <person name="Tsitrin T."/>
            <person name="Vuong H."/>
            <person name="Weaver B."/>
            <person name="Ciecko A."/>
            <person name="Tallon L."/>
            <person name="Jackson J."/>
            <person name="Pai G."/>
            <person name="Aken S.V."/>
            <person name="Utterback T."/>
            <person name="Reidmuller S."/>
            <person name="Feldblyum T."/>
            <person name="Hsiao J."/>
            <person name="Zismann V."/>
            <person name="Iobst S."/>
            <person name="de Vazeille A.R."/>
            <person name="Buell C.R."/>
            <person name="Ying K."/>
            <person name="Li Y."/>
            <person name="Lu T."/>
            <person name="Huang Y."/>
            <person name="Zhao Q."/>
            <person name="Feng Q."/>
            <person name="Zhang L."/>
            <person name="Zhu J."/>
            <person name="Weng Q."/>
            <person name="Mu J."/>
            <person name="Lu Y."/>
            <person name="Fan D."/>
            <person name="Liu Y."/>
            <person name="Guan J."/>
            <person name="Zhang Y."/>
            <person name="Yu S."/>
            <person name="Liu X."/>
            <person name="Zhang Y."/>
            <person name="Hong G."/>
            <person name="Han B."/>
            <person name="Choisne N."/>
            <person name="Demange N."/>
            <person name="Orjeda G."/>
            <person name="Samain S."/>
            <person name="Cattolico L."/>
            <person name="Pelletier E."/>
            <person name="Couloux A."/>
            <person name="Segurens B."/>
            <person name="Wincker P."/>
            <person name="D'Hont A."/>
            <person name="Scarpelli C."/>
            <person name="Weissenbach J."/>
            <person name="Salanoubat M."/>
            <person name="Quetier F."/>
            <person name="Yu Y."/>
            <person name="Kim H.R."/>
            <person name="Rambo T."/>
            <person name="Currie J."/>
            <person name="Collura K."/>
            <person name="Luo M."/>
            <person name="Yang T."/>
            <person name="Ammiraju J.S.S."/>
            <person name="Engler F."/>
            <person name="Soderlund C."/>
            <person name="Wing R.A."/>
            <person name="Palmer L.E."/>
            <person name="de la Bastide M."/>
            <person name="Spiegel L."/>
            <person name="Nascimento L."/>
            <person name="Zutavern T."/>
            <person name="O'Shaughnessy A."/>
            <person name="Dike S."/>
            <person name="Dedhia N."/>
            <person name="Preston R."/>
            <person name="Balija V."/>
            <person name="McCombie W.R."/>
            <person name="Chow T."/>
            <person name="Chen H."/>
            <person name="Chung M."/>
            <person name="Chen C."/>
            <person name="Shaw J."/>
            <person name="Wu H."/>
            <person name="Hsiao K."/>
            <person name="Chao Y."/>
            <person name="Chu M."/>
            <person name="Cheng C."/>
            <person name="Hour A."/>
            <person name="Lee P."/>
            <person name="Lin S."/>
            <person name="Lin Y."/>
            <person name="Liou J."/>
            <person name="Liu S."/>
            <person name="Hsing Y."/>
            <person name="Raghuvanshi S."/>
            <person name="Mohanty A."/>
            <person name="Bharti A.K."/>
            <person name="Gaur A."/>
            <person name="Gupta V."/>
            <person name="Kumar D."/>
            <person name="Ravi V."/>
            <person name="Vij S."/>
            <person name="Kapur A."/>
            <person name="Khurana P."/>
            <person name="Khurana P."/>
            <person name="Khurana J.P."/>
            <person name="Tyagi A.K."/>
            <person name="Gaikwad K."/>
            <person name="Singh A."/>
            <person name="Dalal V."/>
            <person name="Srivastava S."/>
            <person name="Dixit A."/>
            <person name="Pal A.K."/>
            <person name="Ghazi I.A."/>
            <person name="Yadav M."/>
            <person name="Pandit A."/>
            <person name="Bhargava A."/>
            <person name="Sureshbabu K."/>
            <person name="Batra K."/>
            <person name="Sharma T.R."/>
            <person name="Mohapatra T."/>
            <person name="Singh N.K."/>
            <person name="Messing J."/>
            <person name="Nelson A.B."/>
            <person name="Fuks G."/>
            <person name="Kavchok S."/>
            <person name="Keizer G."/>
            <person name="Linton E."/>
            <person name="Llaca V."/>
            <person name="Song R."/>
            <person name="Tanyolac B."/>
            <person name="Young S."/>
            <person name="Ho-Il K."/>
            <person name="Hahn J.H."/>
            <person name="Sangsakoo G."/>
            <person name="Vanavichit A."/>
            <person name="de Mattos Luiz.A.T."/>
            <person name="Zimmer P.D."/>
            <person name="Malone G."/>
            <person name="Dellagostin O."/>
            <person name="de Oliveira A.C."/>
            <person name="Bevan M."/>
            <person name="Bancroft I."/>
            <person name="Minx P."/>
            <person name="Cordum H."/>
            <person name="Wilson R."/>
            <person name="Cheng Z."/>
            <person name="Jin W."/>
            <person name="Jiang J."/>
            <person name="Leong S.A."/>
            <person name="Iwama H."/>
            <person name="Gojobori T."/>
            <person name="Itoh T."/>
            <person name="Niimura Y."/>
            <person name="Fujii Y."/>
            <person name="Habara T."/>
            <person name="Sakai H."/>
            <person name="Sato Y."/>
            <person name="Wilson G."/>
            <person name="Kumar K."/>
            <person name="McCouch S."/>
            <person name="Juretic N."/>
            <person name="Hoen D."/>
            <person name="Wright S."/>
            <person name="Bruskiewich R."/>
            <person name="Bureau T."/>
            <person name="Miyao A."/>
            <person name="Hirochika H."/>
            <person name="Nishikawa T."/>
            <person name="Kadowaki K."/>
            <person name="Sugiura M."/>
            <person name="Burr B."/>
            <person name="Sasaki T."/>
        </authorList>
    </citation>
    <scope>NUCLEOTIDE SEQUENCE [LARGE SCALE GENOMIC DNA]</scope>
    <source>
        <strain evidence="2">cv. Nipponbare</strain>
    </source>
</reference>
<accession>C7IYC2</accession>
<gene>
    <name evidence="1" type="ordered locus">Os02g0598800</name>
</gene>
<dbReference type="AlphaFoldDB" id="C7IYC2"/>